<feature type="compositionally biased region" description="Pro residues" evidence="1">
    <location>
        <begin position="14"/>
        <end position="24"/>
    </location>
</feature>
<feature type="region of interest" description="Disordered" evidence="1">
    <location>
        <begin position="70"/>
        <end position="162"/>
    </location>
</feature>
<evidence type="ECO:0000313" key="3">
    <source>
        <dbReference type="EMBL" id="KAH9001318.1"/>
    </source>
</evidence>
<feature type="region of interest" description="Disordered" evidence="1">
    <location>
        <begin position="1"/>
        <end position="50"/>
    </location>
</feature>
<keyword evidence="2" id="KW-1133">Transmembrane helix</keyword>
<keyword evidence="2" id="KW-0812">Transmembrane</keyword>
<dbReference type="Proteomes" id="UP001201163">
    <property type="component" value="Unassembled WGS sequence"/>
</dbReference>
<feature type="compositionally biased region" description="Polar residues" evidence="1">
    <location>
        <begin position="83"/>
        <end position="113"/>
    </location>
</feature>
<evidence type="ECO:0000256" key="1">
    <source>
        <dbReference type="SAM" id="MobiDB-lite"/>
    </source>
</evidence>
<evidence type="ECO:0000256" key="2">
    <source>
        <dbReference type="SAM" id="Phobius"/>
    </source>
</evidence>
<feature type="transmembrane region" description="Helical" evidence="2">
    <location>
        <begin position="298"/>
        <end position="315"/>
    </location>
</feature>
<proteinExistence type="predicted"/>
<dbReference type="EMBL" id="JAKELL010000001">
    <property type="protein sequence ID" value="KAH9001318.1"/>
    <property type="molecule type" value="Genomic_DNA"/>
</dbReference>
<name>A0AAD4QI06_9AGAM</name>
<comment type="caution">
    <text evidence="3">The sequence shown here is derived from an EMBL/GenBank/DDBJ whole genome shotgun (WGS) entry which is preliminary data.</text>
</comment>
<dbReference type="AlphaFoldDB" id="A0AAD4QI06"/>
<feature type="transmembrane region" description="Helical" evidence="2">
    <location>
        <begin position="330"/>
        <end position="349"/>
    </location>
</feature>
<accession>A0AAD4QI06</accession>
<reference evidence="3" key="1">
    <citation type="submission" date="2022-01" db="EMBL/GenBank/DDBJ databases">
        <title>Comparative genomics reveals a dynamic genome evolution in the ectomycorrhizal milk-cap (Lactarius) mushrooms.</title>
        <authorList>
            <consortium name="DOE Joint Genome Institute"/>
            <person name="Lebreton A."/>
            <person name="Tang N."/>
            <person name="Kuo A."/>
            <person name="LaButti K."/>
            <person name="Drula E."/>
            <person name="Barry K."/>
            <person name="Clum A."/>
            <person name="Lipzen A."/>
            <person name="Mousain D."/>
            <person name="Ng V."/>
            <person name="Wang R."/>
            <person name="Wang X."/>
            <person name="Dai Y."/>
            <person name="Henrissat B."/>
            <person name="Grigoriev I.V."/>
            <person name="Guerin-Laguette A."/>
            <person name="Yu F."/>
            <person name="Martin F.M."/>
        </authorList>
    </citation>
    <scope>NUCLEOTIDE SEQUENCE</scope>
    <source>
        <strain evidence="3">QP</strain>
    </source>
</reference>
<keyword evidence="2" id="KW-0472">Membrane</keyword>
<organism evidence="3 4">
    <name type="scientific">Lactarius akahatsu</name>
    <dbReference type="NCBI Taxonomy" id="416441"/>
    <lineage>
        <taxon>Eukaryota</taxon>
        <taxon>Fungi</taxon>
        <taxon>Dikarya</taxon>
        <taxon>Basidiomycota</taxon>
        <taxon>Agaricomycotina</taxon>
        <taxon>Agaricomycetes</taxon>
        <taxon>Russulales</taxon>
        <taxon>Russulaceae</taxon>
        <taxon>Lactarius</taxon>
    </lineage>
</organism>
<gene>
    <name evidence="3" type="ORF">EDB92DRAFT_2050956</name>
</gene>
<protein>
    <submittedName>
        <fullName evidence="3">Uncharacterized protein</fullName>
    </submittedName>
</protein>
<sequence length="503" mass="56035">MYSTFYSSEESHPPPRPHPRPWSPDPRDPVPSLRYLSVHQHQRHEVSDPSIEAFDLADYARTLNRNPYDPYEDYLSSPPPQPTRSFSLASHTSSQPPSLVSSRGTPTSHSHSTPPRRDIGHRLFTPVQSPARTSVYDLPGGAPYSYEPLRPPPNAGSSHDVTSTSEIDITHFPSWSHGWYAKEKKWSPIGQLHEPSRASFFDPAHPTTGQIGNRYDAYAATLSQSSRDFVPWSGSDAPDYDSPLDPELKQERIRMLEHEFASTAADPVKQEPIGSVNEKGRLITDGPRKRTAIRAIEVFLAVGIAAAVIYAALWIKPPKPPPPQSKPHTFALYALSILTALSCLYLFFLRPCFRGNRKKRNVTGAGPGGLAVLPIQELHGDRKKKKKGKKGKQEQGNVQVNLIVDPTMFGPRDGQSGPGKRPKRRSVFEGLALEEQWKQARKDLKWMLFYDAAGLILWSVEFVWILIRERCPPGGFDGWCNAYNVATAGSCLLGIAFGSQCFL</sequence>
<feature type="transmembrane region" description="Helical" evidence="2">
    <location>
        <begin position="448"/>
        <end position="467"/>
    </location>
</feature>
<keyword evidence="4" id="KW-1185">Reference proteome</keyword>
<evidence type="ECO:0000313" key="4">
    <source>
        <dbReference type="Proteomes" id="UP001201163"/>
    </source>
</evidence>